<accession>A0A1B4XWY9</accession>
<protein>
    <submittedName>
        <fullName evidence="2">Uncharacterized protein</fullName>
    </submittedName>
</protein>
<feature type="compositionally biased region" description="Low complexity" evidence="1">
    <location>
        <begin position="26"/>
        <end position="37"/>
    </location>
</feature>
<proteinExistence type="predicted"/>
<organism evidence="2 3">
    <name type="scientific">Tenacibaculum phage pT24</name>
    <dbReference type="NCBI Taxonomy" id="1880590"/>
    <lineage>
        <taxon>Viruses</taxon>
        <taxon>Duplodnaviria</taxon>
        <taxon>Heunggongvirae</taxon>
        <taxon>Uroviricota</taxon>
        <taxon>Caudoviricetes</taxon>
        <taxon>Kungbxnavirus</taxon>
        <taxon>Kungbxnavirus pT24</taxon>
    </lineage>
</organism>
<dbReference type="EMBL" id="LC168164">
    <property type="protein sequence ID" value="BAV39307.1"/>
    <property type="molecule type" value="Genomic_DNA"/>
</dbReference>
<sequence length="550" mass="62588">MEKIVNVVKDFLNTDSEGLTPKESKLSASSLPSESLKTTSSYDSKNEAELPRGAEKSVLPSGEVKNENIEALPHSLFSDYHLFRAKTVKGDNYPLFNTDKKDLKDTLYREMTPEYLINNPIGASIYKPMDFIYLERLRKVPLNRMITLRRFAFPIVDDIFSITPENDEPDIARMITFSDQENNKISDLMSFSTGMRWKELESTMEEMQMHGPRAGVGGYMSDVMKFIDPTFGQDRLRGDVALSFDPMHDSNKVYGMVDSISSTHIRDVGLNFEQEFTLTFNYKMRSFNGINGKAAFLDLISHILMCVTNDAKFWGGARFWKGRRPTKYIKNLKFLSPTSFNDFLNKAHVEFKGFLGKGSGNNRQDALNLLKNVATNVFNMGFGKLLDKIGRPAIPYTNSLLTSNPVGNWHVTIGNPHNPSMTIGNLLLTNTVIKFGDVLGHDDFPEDIIVECTLKHAMPRGKAEIEQMFQGGRGRMYWKPKDVFGSMSSTEPYYNDSGRRIPSRVKTLQERQTFTEYQNMYKGDLKFGQFDKASVLRNANEVWSFNKVKK</sequence>
<name>A0A1B4XWY9_9CAUD</name>
<reference evidence="2 3" key="1">
    <citation type="submission" date="2016-07" db="EMBL/GenBank/DDBJ databases">
        <title>Characterization of three bacteriophages infecting bacteria isolated from shrimp culture pond water.</title>
        <authorList>
            <person name="Khoa H.V."/>
        </authorList>
    </citation>
    <scope>NUCLEOTIDE SEQUENCE [LARGE SCALE GENOMIC DNA]</scope>
</reference>
<feature type="compositionally biased region" description="Basic and acidic residues" evidence="1">
    <location>
        <begin position="44"/>
        <end position="55"/>
    </location>
</feature>
<evidence type="ECO:0000313" key="2">
    <source>
        <dbReference type="EMBL" id="BAV39307.1"/>
    </source>
</evidence>
<feature type="region of interest" description="Disordered" evidence="1">
    <location>
        <begin position="15"/>
        <end position="61"/>
    </location>
</feature>
<gene>
    <name evidence="2" type="ORF">BPT24_182</name>
</gene>
<evidence type="ECO:0000256" key="1">
    <source>
        <dbReference type="SAM" id="MobiDB-lite"/>
    </source>
</evidence>
<evidence type="ECO:0000313" key="3">
    <source>
        <dbReference type="Proteomes" id="UP000224877"/>
    </source>
</evidence>
<dbReference type="Proteomes" id="UP000224877">
    <property type="component" value="Segment"/>
</dbReference>
<keyword evidence="3" id="KW-1185">Reference proteome</keyword>